<protein>
    <submittedName>
        <fullName evidence="2">ABC transporter permease subunit</fullName>
    </submittedName>
</protein>
<dbReference type="GO" id="GO:0005886">
    <property type="term" value="C:plasma membrane"/>
    <property type="evidence" value="ECO:0007669"/>
    <property type="project" value="UniProtKB-SubCell"/>
</dbReference>
<proteinExistence type="predicted"/>
<sequence length="271" mass="29322">MSWRALAYKDLHDASRSRTLWLLVALLIVVFGGYTVGHGYLGEETFPAFVAGLAGVVGVFLPVLSLLIGYKSVVHERTSGSLHLTLSFPHSRSDLVVGTLVGRSLVLLAPTLLALALAGVGGVVLYGTEGTVAYPLFLAASALYGLAFVGVAVGLSLSTTADRWITFGALGGYLLLVQLWDNLHSLTLLVLHRFEFAVLTDIPDWALLFRLIKPSESYYRLLRAGFDVSLAGRYVGDVPVYVGWWMALVILVGWIAVPLAVGYRRFRAADL</sequence>
<keyword evidence="1" id="KW-0812">Transmembrane</keyword>
<evidence type="ECO:0000313" key="2">
    <source>
        <dbReference type="EMBL" id="MFC4989810.1"/>
    </source>
</evidence>
<keyword evidence="3" id="KW-1185">Reference proteome</keyword>
<dbReference type="AlphaFoldDB" id="A0ABD5QJA0"/>
<reference evidence="2 3" key="1">
    <citation type="journal article" date="2019" name="Int. J. Syst. Evol. Microbiol.">
        <title>The Global Catalogue of Microorganisms (GCM) 10K type strain sequencing project: providing services to taxonomists for standard genome sequencing and annotation.</title>
        <authorList>
            <consortium name="The Broad Institute Genomics Platform"/>
            <consortium name="The Broad Institute Genome Sequencing Center for Infectious Disease"/>
            <person name="Wu L."/>
            <person name="Ma J."/>
        </authorList>
    </citation>
    <scope>NUCLEOTIDE SEQUENCE [LARGE SCALE GENOMIC DNA]</scope>
    <source>
        <strain evidence="2 3">CGMCC 1.15824</strain>
    </source>
</reference>
<dbReference type="PANTHER" id="PTHR43471:SF1">
    <property type="entry name" value="ABC TRANSPORTER PERMEASE PROTEIN NOSY-RELATED"/>
    <property type="match status" value="1"/>
</dbReference>
<feature type="transmembrane region" description="Helical" evidence="1">
    <location>
        <begin position="20"/>
        <end position="40"/>
    </location>
</feature>
<keyword evidence="1" id="KW-1133">Transmembrane helix</keyword>
<keyword evidence="1" id="KW-0472">Membrane</keyword>
<gene>
    <name evidence="2" type="ORF">ACFPFO_19005</name>
</gene>
<feature type="transmembrane region" description="Helical" evidence="1">
    <location>
        <begin position="46"/>
        <end position="70"/>
    </location>
</feature>
<feature type="transmembrane region" description="Helical" evidence="1">
    <location>
        <begin position="132"/>
        <end position="157"/>
    </location>
</feature>
<dbReference type="EMBL" id="JBHSJG010000054">
    <property type="protein sequence ID" value="MFC4989810.1"/>
    <property type="molecule type" value="Genomic_DNA"/>
</dbReference>
<dbReference type="PANTHER" id="PTHR43471">
    <property type="entry name" value="ABC TRANSPORTER PERMEASE"/>
    <property type="match status" value="1"/>
</dbReference>
<evidence type="ECO:0000313" key="3">
    <source>
        <dbReference type="Proteomes" id="UP001595925"/>
    </source>
</evidence>
<feature type="transmembrane region" description="Helical" evidence="1">
    <location>
        <begin position="105"/>
        <end position="126"/>
    </location>
</feature>
<dbReference type="Pfam" id="PF12679">
    <property type="entry name" value="ABC2_membrane_2"/>
    <property type="match status" value="1"/>
</dbReference>
<feature type="transmembrane region" description="Helical" evidence="1">
    <location>
        <begin position="242"/>
        <end position="263"/>
    </location>
</feature>
<accession>A0ABD5QJA0</accession>
<dbReference type="RefSeq" id="WP_224828211.1">
    <property type="nucleotide sequence ID" value="NZ_JAIVEF010000004.1"/>
</dbReference>
<name>A0ABD5QJA0_9EURY</name>
<organism evidence="2 3">
    <name type="scientific">Saliphagus infecundisoli</name>
    <dbReference type="NCBI Taxonomy" id="1849069"/>
    <lineage>
        <taxon>Archaea</taxon>
        <taxon>Methanobacteriati</taxon>
        <taxon>Methanobacteriota</taxon>
        <taxon>Stenosarchaea group</taxon>
        <taxon>Halobacteria</taxon>
        <taxon>Halobacteriales</taxon>
        <taxon>Natrialbaceae</taxon>
        <taxon>Saliphagus</taxon>
    </lineage>
</organism>
<dbReference type="Proteomes" id="UP001595925">
    <property type="component" value="Unassembled WGS sequence"/>
</dbReference>
<comment type="caution">
    <text evidence="2">The sequence shown here is derived from an EMBL/GenBank/DDBJ whole genome shotgun (WGS) entry which is preliminary data.</text>
</comment>
<feature type="transmembrane region" description="Helical" evidence="1">
    <location>
        <begin position="164"/>
        <end position="180"/>
    </location>
</feature>
<evidence type="ECO:0000256" key="1">
    <source>
        <dbReference type="SAM" id="Phobius"/>
    </source>
</evidence>